<evidence type="ECO:0000313" key="3">
    <source>
        <dbReference type="EMBL" id="ACB97115.1"/>
    </source>
</evidence>
<organism evidence="3 4">
    <name type="scientific">Beijerinckia indica subsp. indica (strain ATCC 9039 / DSM 1715 / NCIMB 8712)</name>
    <dbReference type="NCBI Taxonomy" id="395963"/>
    <lineage>
        <taxon>Bacteria</taxon>
        <taxon>Pseudomonadati</taxon>
        <taxon>Pseudomonadota</taxon>
        <taxon>Alphaproteobacteria</taxon>
        <taxon>Hyphomicrobiales</taxon>
        <taxon>Beijerinckiaceae</taxon>
        <taxon>Beijerinckia</taxon>
    </lineage>
</organism>
<dbReference type="GO" id="GO:0008643">
    <property type="term" value="P:carbohydrate transport"/>
    <property type="evidence" value="ECO:0007669"/>
    <property type="project" value="InterPro"/>
</dbReference>
<dbReference type="EMBL" id="CP001016">
    <property type="protein sequence ID" value="ACB97115.1"/>
    <property type="molecule type" value="Genomic_DNA"/>
</dbReference>
<evidence type="ECO:0000256" key="2">
    <source>
        <dbReference type="RuleBase" id="RU363072"/>
    </source>
</evidence>
<dbReference type="Gene3D" id="2.40.160.180">
    <property type="entry name" value="Carbohydrate-selective porin OprB"/>
    <property type="match status" value="1"/>
</dbReference>
<reference evidence="4" key="1">
    <citation type="submission" date="2008-03" db="EMBL/GenBank/DDBJ databases">
        <title>Complete sequence of chromosome of Beijerinckia indica subsp. indica ATCC 9039.</title>
        <authorList>
            <consortium name="US DOE Joint Genome Institute"/>
            <person name="Copeland A."/>
            <person name="Lucas S."/>
            <person name="Lapidus A."/>
            <person name="Glavina del Rio T."/>
            <person name="Dalin E."/>
            <person name="Tice H."/>
            <person name="Bruce D."/>
            <person name="Goodwin L."/>
            <person name="Pitluck S."/>
            <person name="LaButti K."/>
            <person name="Schmutz J."/>
            <person name="Larimer F."/>
            <person name="Land M."/>
            <person name="Hauser L."/>
            <person name="Kyrpides N."/>
            <person name="Mikhailova N."/>
            <person name="Dunfield P.F."/>
            <person name="Dedysh S.N."/>
            <person name="Liesack W."/>
            <person name="Saw J.H."/>
            <person name="Alam M."/>
            <person name="Chen Y."/>
            <person name="Murrell J.C."/>
            <person name="Richardson P."/>
        </authorList>
    </citation>
    <scope>NUCLEOTIDE SEQUENCE [LARGE SCALE GENOMIC DNA]</scope>
    <source>
        <strain evidence="4">ATCC 9039 / DSM 1715 / NCIMB 8712</strain>
    </source>
</reference>
<dbReference type="InterPro" id="IPR038673">
    <property type="entry name" value="OprB_sf"/>
</dbReference>
<comment type="similarity">
    <text evidence="1 2">Belongs to the OprB family.</text>
</comment>
<dbReference type="Proteomes" id="UP000001695">
    <property type="component" value="Chromosome"/>
</dbReference>
<accession>B2IG41</accession>
<dbReference type="InterPro" id="IPR007049">
    <property type="entry name" value="Carb-sel_porin_OprB"/>
</dbReference>
<dbReference type="GO" id="GO:0016020">
    <property type="term" value="C:membrane"/>
    <property type="evidence" value="ECO:0007669"/>
    <property type="project" value="InterPro"/>
</dbReference>
<dbReference type="AlphaFoldDB" id="B2IG41"/>
<dbReference type="HOGENOM" id="CLU_029684_3_0_5"/>
<name>B2IG41_BEII9</name>
<protein>
    <submittedName>
        <fullName evidence="3">Carbohydrate-selective porin OprB</fullName>
    </submittedName>
</protein>
<sequence>MRLAVASFACISALSWHLGYPFKFSLMLFHEKTFVLCLVFIFAFVRTEAEAQTNEAFQLEENQEILGGSGPEVSQISTATVTLSMSTSPNDGGLDTRNSLLGDAFGLRSWLGKYGVTLSINEIDELWGNATGGIRRKAAYNGVTSMTLTADLSKSIGLEDGLFNVSGLQIHGQPFTISTHLGVLNPTSGFEASLSTRLFELWYQQAFLDHRLDVKIGQIDLDSEFIISQYASLFLNASFGWPLAPSIILYSGGPSWPLAAPGIRLRYRPDEQLTLMFAATNDNPSGHAFRNAFDPSNQTVHPAGNNFNLNTGAFLIGEVQFAVNSQDIDDPSKAGGLSSFVGGLPGIYRLGGFYDTASFLDQRYDTQGVPLASPDSNGEPMPHKGNWMLYGIMDQMLWRPSHYSPTALGLFIRATGNGGDRNVVTVGVDAGLTLKAPFEGRDNDTFGVGWGMGQISTRARGFDWDMLDASGGSYPIRGAEHRLEITYQAQVAPWLIVQPDIQYVWNPGGGVPNPLTGAKIGDELIFGIHTSVAF</sequence>
<evidence type="ECO:0000256" key="1">
    <source>
        <dbReference type="ARBA" id="ARBA00008769"/>
    </source>
</evidence>
<dbReference type="Pfam" id="PF04966">
    <property type="entry name" value="OprB"/>
    <property type="match status" value="1"/>
</dbReference>
<dbReference type="InterPro" id="IPR052932">
    <property type="entry name" value="OprB_Porin"/>
</dbReference>
<dbReference type="PANTHER" id="PTHR37944:SF1">
    <property type="entry name" value="PORIN B"/>
    <property type="match status" value="1"/>
</dbReference>
<dbReference type="KEGG" id="bid:Bind_3558"/>
<keyword evidence="4" id="KW-1185">Reference proteome</keyword>
<proteinExistence type="inferred from homology"/>
<dbReference type="STRING" id="395963.Bind_3558"/>
<dbReference type="GO" id="GO:0015288">
    <property type="term" value="F:porin activity"/>
    <property type="evidence" value="ECO:0007669"/>
    <property type="project" value="InterPro"/>
</dbReference>
<gene>
    <name evidence="3" type="ordered locus">Bind_3558</name>
</gene>
<dbReference type="PANTHER" id="PTHR37944">
    <property type="entry name" value="PORIN B"/>
    <property type="match status" value="1"/>
</dbReference>
<dbReference type="eggNOG" id="COG3659">
    <property type="taxonomic scope" value="Bacteria"/>
</dbReference>
<evidence type="ECO:0000313" key="4">
    <source>
        <dbReference type="Proteomes" id="UP000001695"/>
    </source>
</evidence>
<reference evidence="3 4" key="2">
    <citation type="journal article" date="2010" name="J. Bacteriol.">
        <title>Complete genome sequence of Beijerinckia indica subsp. indica.</title>
        <authorList>
            <person name="Tamas I."/>
            <person name="Dedysh S.N."/>
            <person name="Liesack W."/>
            <person name="Stott M.B."/>
            <person name="Alam M."/>
            <person name="Murrell J.C."/>
            <person name="Dunfield P.F."/>
        </authorList>
    </citation>
    <scope>NUCLEOTIDE SEQUENCE [LARGE SCALE GENOMIC DNA]</scope>
    <source>
        <strain evidence="4">ATCC 9039 / DSM 1715 / NCIMB 8712</strain>
    </source>
</reference>